<evidence type="ECO:0000313" key="2">
    <source>
        <dbReference type="Proteomes" id="UP001148018"/>
    </source>
</evidence>
<proteinExistence type="predicted"/>
<reference evidence="1" key="1">
    <citation type="submission" date="2022-07" db="EMBL/GenBank/DDBJ databases">
        <title>Chromosome-level genome of Muraenolepis orangiensis.</title>
        <authorList>
            <person name="Kim J."/>
        </authorList>
    </citation>
    <scope>NUCLEOTIDE SEQUENCE</scope>
    <source>
        <strain evidence="1">KU_S4_2022</strain>
        <tissue evidence="1">Muscle</tissue>
    </source>
</reference>
<organism evidence="1 2">
    <name type="scientific">Muraenolepis orangiensis</name>
    <name type="common">Patagonian moray cod</name>
    <dbReference type="NCBI Taxonomy" id="630683"/>
    <lineage>
        <taxon>Eukaryota</taxon>
        <taxon>Metazoa</taxon>
        <taxon>Chordata</taxon>
        <taxon>Craniata</taxon>
        <taxon>Vertebrata</taxon>
        <taxon>Euteleostomi</taxon>
        <taxon>Actinopterygii</taxon>
        <taxon>Neopterygii</taxon>
        <taxon>Teleostei</taxon>
        <taxon>Neoteleostei</taxon>
        <taxon>Acanthomorphata</taxon>
        <taxon>Zeiogadaria</taxon>
        <taxon>Gadariae</taxon>
        <taxon>Gadiformes</taxon>
        <taxon>Muraenolepidoidei</taxon>
        <taxon>Muraenolepididae</taxon>
        <taxon>Muraenolepis</taxon>
    </lineage>
</organism>
<gene>
    <name evidence="1" type="ORF">NHX12_018872</name>
</gene>
<evidence type="ECO:0000313" key="1">
    <source>
        <dbReference type="EMBL" id="KAJ3615304.1"/>
    </source>
</evidence>
<accession>A0A9Q0EY10</accession>
<name>A0A9Q0EY10_9TELE</name>
<keyword evidence="2" id="KW-1185">Reference proteome</keyword>
<protein>
    <submittedName>
        <fullName evidence="1">Uncharacterized protein</fullName>
    </submittedName>
</protein>
<dbReference type="Proteomes" id="UP001148018">
    <property type="component" value="Unassembled WGS sequence"/>
</dbReference>
<dbReference type="AlphaFoldDB" id="A0A9Q0EY10"/>
<dbReference type="EMBL" id="JANIIK010000034">
    <property type="protein sequence ID" value="KAJ3615304.1"/>
    <property type="molecule type" value="Genomic_DNA"/>
</dbReference>
<sequence length="131" mass="14532">MPSARTVLRHKSSLCTPDIMVPGQMLLQEAAAEACCARSQRRTNRHYYYHWTIASEPRGNARAVGRIPGGNAPRVHKALALCHGSSPRGLREASRLCVCLSMAHTSSSKGYMDEHGEDLRHDIHQSSVIIW</sequence>
<comment type="caution">
    <text evidence="1">The sequence shown here is derived from an EMBL/GenBank/DDBJ whole genome shotgun (WGS) entry which is preliminary data.</text>
</comment>